<feature type="domain" description="Homeobox" evidence="7">
    <location>
        <begin position="123"/>
        <end position="186"/>
    </location>
</feature>
<dbReference type="PROSITE" id="PS00028">
    <property type="entry name" value="ZINC_FINGER_C2H2_1"/>
    <property type="match status" value="1"/>
</dbReference>
<evidence type="ECO:0000259" key="7">
    <source>
        <dbReference type="PROSITE" id="PS50071"/>
    </source>
</evidence>
<dbReference type="Gene3D" id="1.10.10.60">
    <property type="entry name" value="Homeodomain-like"/>
    <property type="match status" value="1"/>
</dbReference>
<feature type="compositionally biased region" description="Polar residues" evidence="6">
    <location>
        <begin position="189"/>
        <end position="200"/>
    </location>
</feature>
<evidence type="ECO:0000256" key="5">
    <source>
        <dbReference type="PROSITE-ProRule" id="PRU00108"/>
    </source>
</evidence>
<keyword evidence="1 5" id="KW-0238">DNA-binding</keyword>
<feature type="DNA-binding region" description="Homeobox" evidence="5">
    <location>
        <begin position="125"/>
        <end position="187"/>
    </location>
</feature>
<name>A0A9P8HHZ3_9HYPO</name>
<dbReference type="PROSITE" id="PS00027">
    <property type="entry name" value="HOMEOBOX_1"/>
    <property type="match status" value="1"/>
</dbReference>
<feature type="compositionally biased region" description="Polar residues" evidence="6">
    <location>
        <begin position="799"/>
        <end position="815"/>
    </location>
</feature>
<dbReference type="Proteomes" id="UP000826573">
    <property type="component" value="Unassembled WGS sequence"/>
</dbReference>
<keyword evidence="10" id="KW-1185">Reference proteome</keyword>
<evidence type="ECO:0000313" key="10">
    <source>
        <dbReference type="Proteomes" id="UP000826573"/>
    </source>
</evidence>
<comment type="subcellular location">
    <subcellularLocation>
        <location evidence="5">Nucleus</location>
    </subcellularLocation>
</comment>
<evidence type="ECO:0000256" key="2">
    <source>
        <dbReference type="ARBA" id="ARBA00023155"/>
    </source>
</evidence>
<dbReference type="GO" id="GO:0005634">
    <property type="term" value="C:nucleus"/>
    <property type="evidence" value="ECO:0007669"/>
    <property type="project" value="UniProtKB-SubCell"/>
</dbReference>
<dbReference type="InterPro" id="IPR013087">
    <property type="entry name" value="Znf_C2H2_type"/>
</dbReference>
<dbReference type="PROSITE" id="PS50071">
    <property type="entry name" value="HOMEOBOX_2"/>
    <property type="match status" value="1"/>
</dbReference>
<comment type="caution">
    <text evidence="9">The sequence shown here is derived from an EMBL/GenBank/DDBJ whole genome shotgun (WGS) entry which is preliminary data.</text>
</comment>
<evidence type="ECO:0000259" key="8">
    <source>
        <dbReference type="PROSITE" id="PS50157"/>
    </source>
</evidence>
<dbReference type="GO" id="GO:0003677">
    <property type="term" value="F:DNA binding"/>
    <property type="evidence" value="ECO:0007669"/>
    <property type="project" value="UniProtKB-UniRule"/>
</dbReference>
<evidence type="ECO:0000313" key="9">
    <source>
        <dbReference type="EMBL" id="KAH0525629.1"/>
    </source>
</evidence>
<dbReference type="PANTHER" id="PTHR11850">
    <property type="entry name" value="HOMEOBOX PROTEIN TRANSCRIPTION FACTORS"/>
    <property type="match status" value="1"/>
</dbReference>
<feature type="domain" description="C2H2-type" evidence="8">
    <location>
        <begin position="334"/>
        <end position="362"/>
    </location>
</feature>
<proteinExistence type="predicted"/>
<dbReference type="CDD" id="cd00086">
    <property type="entry name" value="homeodomain"/>
    <property type="match status" value="1"/>
</dbReference>
<dbReference type="SMART" id="SM00389">
    <property type="entry name" value="HOX"/>
    <property type="match status" value="1"/>
</dbReference>
<dbReference type="PROSITE" id="PS50157">
    <property type="entry name" value="ZINC_FINGER_C2H2_2"/>
    <property type="match status" value="1"/>
</dbReference>
<dbReference type="InterPro" id="IPR017970">
    <property type="entry name" value="Homeobox_CS"/>
</dbReference>
<dbReference type="EMBL" id="JAIMJC010000005">
    <property type="protein sequence ID" value="KAH0525629.1"/>
    <property type="molecule type" value="Genomic_DNA"/>
</dbReference>
<dbReference type="SUPFAM" id="SSF46689">
    <property type="entry name" value="Homeodomain-like"/>
    <property type="match status" value="1"/>
</dbReference>
<feature type="region of interest" description="Disordered" evidence="6">
    <location>
        <begin position="799"/>
        <end position="823"/>
    </location>
</feature>
<keyword evidence="4" id="KW-0862">Zinc</keyword>
<feature type="region of interest" description="Disordered" evidence="6">
    <location>
        <begin position="267"/>
        <end position="296"/>
    </location>
</feature>
<dbReference type="Pfam" id="PF05920">
    <property type="entry name" value="Homeobox_KN"/>
    <property type="match status" value="1"/>
</dbReference>
<dbReference type="AlphaFoldDB" id="A0A9P8HHZ3"/>
<reference evidence="9 10" key="1">
    <citation type="submission" date="2021-08" db="EMBL/GenBank/DDBJ databases">
        <title>The highly contiguous genome resource for Trichoderma semiorbis FJ059, a fungal antagonistic to plant pathogens.</title>
        <authorList>
            <person name="Liu T."/>
        </authorList>
    </citation>
    <scope>NUCLEOTIDE SEQUENCE [LARGE SCALE GENOMIC DNA]</scope>
    <source>
        <strain evidence="9 10">FJ059</strain>
    </source>
</reference>
<keyword evidence="2 5" id="KW-0371">Homeobox</keyword>
<accession>A0A9P8HHZ3</accession>
<dbReference type="GO" id="GO:0000981">
    <property type="term" value="F:DNA-binding transcription factor activity, RNA polymerase II-specific"/>
    <property type="evidence" value="ECO:0007669"/>
    <property type="project" value="InterPro"/>
</dbReference>
<evidence type="ECO:0000256" key="1">
    <source>
        <dbReference type="ARBA" id="ARBA00023125"/>
    </source>
</evidence>
<dbReference type="GO" id="GO:0008270">
    <property type="term" value="F:zinc ion binding"/>
    <property type="evidence" value="ECO:0007669"/>
    <property type="project" value="UniProtKB-KW"/>
</dbReference>
<dbReference type="InterPro" id="IPR001356">
    <property type="entry name" value="HD"/>
</dbReference>
<keyword evidence="3 5" id="KW-0539">Nucleus</keyword>
<feature type="region of interest" description="Disordered" evidence="6">
    <location>
        <begin position="180"/>
        <end position="201"/>
    </location>
</feature>
<sequence length="1126" mass="125835">MAMMNPDDFIDFSGGMEDTDAAVPNESCEYCVKEHIHCQVTPETINLGGCKPCIEAKRNCTLPSNMGAPMNVLEPLESFADFGAAGNEHQDQLQQLSESSYSRSESSFTGNDSLGDDSTGGLDTTPKIGARFSREALRILRNWLLSNHRHPYPNNEEKENLARQTGLNKTQISTWVANARRRGKVRAPRSTSSSPGQLNNAIDIPQKKTTMTRGMSPMERWRHSPPDQEPASITAIASAVSSAGFSALAPAAAASANYKDMDDRLPGSIDRLSSAGSSKTSHSSNGSHSSAISHKSRESLESLYSLKSRGRRRRRRQIPKAVDISAMLPSIHKYQCTFCTETFKTKHDWQRHEKSLHLSLEQWVCSPNGPIQFCPEWDCLACVYCGLKNPSPEHAEQHNDFVCHGRPDAEKTFFRKDHLRQHLSIVHDAKFQKWPMSDWKVDTPAVRSRCGFCGIILYSWDSRVGHLAQHFKMGKSMADWKGDWGFQGEILKIVENGMPPYLIHHERNTLDPFEASKDEVRHGKTLEDHVKLWLIDYINKRTVAGMAATDDQLLIEAQRVVQKVDTEDTSLTGPDISWFRDLIMLHKPSNHMTQEELYRASGITSWTSQIEKMKTSKSTHTDMSTVGDEKEKLLLRYVKSRQAAGQIPTDVELQFQACKILDDVEPKSNFKCKEAVQWFKFLINSSSDWLSAFKRRAGVLSNAETSYGHMQPAVHDIKTNGEHHLYLSGLQQDSFGDISAPQIPGTATLGGEMQFESNIRPGVGNQTILDELSDFGASEERNDLLASLDDTLIAAQESGDLTSTNQAKDTKTGATPSPKALHWGVPDEAIGCTSPMDTNDYLPGLTETPHSANSHPSHHQPLRYFLSDANCYGRLEKELTRFVTSCLSSNNPLQHIPTDEEIQYQARWIIYDDDDPWNQTAADNIEWLARFKRDIGITAADNASGLPLNGPPRPWRVTDGGTGLTPPYLKPKPGKVIEVADEASVLIDHRFYNVNKDTAERYVRALCEGEYQFPPSVFCSRELEDGLNAYIEECMKNLYVPSDDDLRAKARDILGVERTAADDPKLLETFKAMHVLWHTTNNDFIPDGHPNSNTLDFMDGVDVLASDPESMNAFDLNAEFSTRLGV</sequence>
<dbReference type="InterPro" id="IPR009057">
    <property type="entry name" value="Homeodomain-like_sf"/>
</dbReference>
<dbReference type="SMART" id="SM00355">
    <property type="entry name" value="ZnF_C2H2"/>
    <property type="match status" value="3"/>
</dbReference>
<organism evidence="9 10">
    <name type="scientific">Trichoderma semiorbis</name>
    <dbReference type="NCBI Taxonomy" id="1491008"/>
    <lineage>
        <taxon>Eukaryota</taxon>
        <taxon>Fungi</taxon>
        <taxon>Dikarya</taxon>
        <taxon>Ascomycota</taxon>
        <taxon>Pezizomycotina</taxon>
        <taxon>Sordariomycetes</taxon>
        <taxon>Hypocreomycetidae</taxon>
        <taxon>Hypocreales</taxon>
        <taxon>Hypocreaceae</taxon>
        <taxon>Trichoderma</taxon>
    </lineage>
</organism>
<keyword evidence="4" id="KW-0863">Zinc-finger</keyword>
<dbReference type="InterPro" id="IPR050224">
    <property type="entry name" value="TALE_homeobox"/>
</dbReference>
<keyword evidence="4" id="KW-0479">Metal-binding</keyword>
<dbReference type="InterPro" id="IPR008422">
    <property type="entry name" value="KN_HD"/>
</dbReference>
<feature type="compositionally biased region" description="Low complexity" evidence="6">
    <location>
        <begin position="273"/>
        <end position="293"/>
    </location>
</feature>
<gene>
    <name evidence="9" type="ORF">TsFJ059_007976</name>
</gene>
<evidence type="ECO:0000256" key="6">
    <source>
        <dbReference type="SAM" id="MobiDB-lite"/>
    </source>
</evidence>
<evidence type="ECO:0000256" key="4">
    <source>
        <dbReference type="PROSITE-ProRule" id="PRU00042"/>
    </source>
</evidence>
<feature type="compositionally biased region" description="Low complexity" evidence="6">
    <location>
        <begin position="97"/>
        <end position="125"/>
    </location>
</feature>
<evidence type="ECO:0000256" key="3">
    <source>
        <dbReference type="ARBA" id="ARBA00023242"/>
    </source>
</evidence>
<protein>
    <submittedName>
        <fullName evidence="9">Uncharacterized protein</fullName>
    </submittedName>
</protein>
<feature type="region of interest" description="Disordered" evidence="6">
    <location>
        <begin position="89"/>
        <end position="127"/>
    </location>
</feature>